<dbReference type="InterPro" id="IPR011583">
    <property type="entry name" value="Chitinase_II/V-like_cat"/>
</dbReference>
<evidence type="ECO:0000313" key="2">
    <source>
        <dbReference type="EMBL" id="MCC2149488.1"/>
    </source>
</evidence>
<dbReference type="PANTHER" id="PTHR46066:SF2">
    <property type="entry name" value="CHITINASE DOMAIN-CONTAINING PROTEIN 1"/>
    <property type="match status" value="1"/>
</dbReference>
<sequence length="561" mass="62704">MKKKKSPVKVVVPLILAVAAAGVGYKVVNRYIPSKEVMDGNEYFGTFGGEDAAVVLPDRLEQGKALVKDGTAYVEYATAKENLNDHLYKSDEEQQVILTTAVDIIKLPYDSNEYTTLTGNGSMPYQIVVSQDGNVYIALDYLAQYTALQYSVEQEPLHIIINNQWGMKTFSDVIKEESVRLDADIKSPILKKEAVGDKVTVLEQEEEWTKVLTADGYIGYMKSKKLSDSYEEQVTSDFRAAEYTSIHKDYDMNLLWHQVTSQDSNDALAADIQDVKGVNVISPTWFSISSNDGDISSLASSDYVDTAHQNDMEVWGLMDNFSTDIDTDTVLGTTTSRENLEGQLITEALNYQLDGINIDIESLPEETSESYVQFMRELSVKCRNNNLVLSVDVPPPYSFNEHYSQKELGEVVDYVIIMGYDEHYVGSDAGSVASLSYERDGITGTLENVPKEKIISGIPFYTRLWKTNASGEVSSEAIGMDKADQILSDYKVTAGWSSETSQDYAEFTDEDGNFCQIWLENEASIEEKMKLVQEYGLAGVAEWKLGFERSSIWDVIAKYVN</sequence>
<feature type="domain" description="GH18" evidence="1">
    <location>
        <begin position="250"/>
        <end position="561"/>
    </location>
</feature>
<accession>A0ABS8EWX9</accession>
<reference evidence="2 3" key="1">
    <citation type="submission" date="2021-10" db="EMBL/GenBank/DDBJ databases">
        <title>Anaerobic single-cell dispensing facilitates the cultivation of human gut bacteria.</title>
        <authorList>
            <person name="Afrizal A."/>
        </authorList>
    </citation>
    <scope>NUCLEOTIDE SEQUENCE [LARGE SCALE GENOMIC DNA]</scope>
    <source>
        <strain evidence="2 3">CLA-AA-H246</strain>
    </source>
</reference>
<evidence type="ECO:0000259" key="1">
    <source>
        <dbReference type="PROSITE" id="PS51910"/>
    </source>
</evidence>
<evidence type="ECO:0000313" key="3">
    <source>
        <dbReference type="Proteomes" id="UP001299235"/>
    </source>
</evidence>
<dbReference type="InterPro" id="IPR003646">
    <property type="entry name" value="SH3-like_bac-type"/>
</dbReference>
<dbReference type="Gene3D" id="2.30.30.40">
    <property type="entry name" value="SH3 Domains"/>
    <property type="match status" value="1"/>
</dbReference>
<dbReference type="PROSITE" id="PS51910">
    <property type="entry name" value="GH18_2"/>
    <property type="match status" value="1"/>
</dbReference>
<comment type="caution">
    <text evidence="2">The sequence shown here is derived from an EMBL/GenBank/DDBJ whole genome shotgun (WGS) entry which is preliminary data.</text>
</comment>
<proteinExistence type="predicted"/>
<protein>
    <submittedName>
        <fullName evidence="2">SH3 domain-containing protein</fullName>
    </submittedName>
</protein>
<dbReference type="InterPro" id="IPR029070">
    <property type="entry name" value="Chitinase_insertion_sf"/>
</dbReference>
<dbReference type="RefSeq" id="WP_248835553.1">
    <property type="nucleotide sequence ID" value="NZ_JAJEQE010000031.1"/>
</dbReference>
<organism evidence="2 3">
    <name type="scientific">Hominisplanchenecus faecis</name>
    <dbReference type="NCBI Taxonomy" id="2885351"/>
    <lineage>
        <taxon>Bacteria</taxon>
        <taxon>Bacillati</taxon>
        <taxon>Bacillota</taxon>
        <taxon>Clostridia</taxon>
        <taxon>Lachnospirales</taxon>
        <taxon>Lachnospiraceae</taxon>
        <taxon>Hominisplanchenecus</taxon>
    </lineage>
</organism>
<dbReference type="Gene3D" id="3.10.50.10">
    <property type="match status" value="1"/>
</dbReference>
<dbReference type="Proteomes" id="UP001299235">
    <property type="component" value="Unassembled WGS sequence"/>
</dbReference>
<name>A0ABS8EWX9_9FIRM</name>
<dbReference type="InterPro" id="IPR001223">
    <property type="entry name" value="Glyco_hydro18_cat"/>
</dbReference>
<dbReference type="SMART" id="SM00636">
    <property type="entry name" value="Glyco_18"/>
    <property type="match status" value="1"/>
</dbReference>
<gene>
    <name evidence="2" type="ORF">LKD42_09500</name>
</gene>
<dbReference type="InterPro" id="IPR017853">
    <property type="entry name" value="GH"/>
</dbReference>
<dbReference type="Pfam" id="PF08239">
    <property type="entry name" value="SH3_3"/>
    <property type="match status" value="1"/>
</dbReference>
<dbReference type="PANTHER" id="PTHR46066">
    <property type="entry name" value="CHITINASE DOMAIN-CONTAINING PROTEIN 1 FAMILY MEMBER"/>
    <property type="match status" value="1"/>
</dbReference>
<dbReference type="EMBL" id="JAJEQE010000031">
    <property type="protein sequence ID" value="MCC2149488.1"/>
    <property type="molecule type" value="Genomic_DNA"/>
</dbReference>
<dbReference type="Pfam" id="PF00704">
    <property type="entry name" value="Glyco_hydro_18"/>
    <property type="match status" value="1"/>
</dbReference>
<keyword evidence="3" id="KW-1185">Reference proteome</keyword>
<dbReference type="SUPFAM" id="SSF51445">
    <property type="entry name" value="(Trans)glycosidases"/>
    <property type="match status" value="1"/>
</dbReference>
<dbReference type="Gene3D" id="3.20.20.80">
    <property type="entry name" value="Glycosidases"/>
    <property type="match status" value="1"/>
</dbReference>